<proteinExistence type="inferred from homology"/>
<keyword evidence="3" id="KW-0963">Cytoplasm</keyword>
<dbReference type="PROSITE" id="PS51306">
    <property type="entry name" value="ASD1"/>
    <property type="match status" value="1"/>
</dbReference>
<evidence type="ECO:0000313" key="11">
    <source>
        <dbReference type="EMBL" id="MED6237905.1"/>
    </source>
</evidence>
<evidence type="ECO:0000259" key="9">
    <source>
        <dbReference type="PROSITE" id="PS51306"/>
    </source>
</evidence>
<keyword evidence="4" id="KW-0493">Microtubule</keyword>
<evidence type="ECO:0000256" key="6">
    <source>
        <dbReference type="ARBA" id="ARBA00023212"/>
    </source>
</evidence>
<dbReference type="Pfam" id="PF08688">
    <property type="entry name" value="ASD1"/>
    <property type="match status" value="1"/>
</dbReference>
<protein>
    <recommendedName>
        <fullName evidence="13">Shroom family member 3</fullName>
    </recommendedName>
</protein>
<feature type="compositionally biased region" description="Low complexity" evidence="8">
    <location>
        <begin position="15"/>
        <end position="24"/>
    </location>
</feature>
<evidence type="ECO:0000256" key="4">
    <source>
        <dbReference type="ARBA" id="ARBA00022701"/>
    </source>
</evidence>
<evidence type="ECO:0000256" key="8">
    <source>
        <dbReference type="SAM" id="MobiDB-lite"/>
    </source>
</evidence>
<feature type="domain" description="ASD2" evidence="10">
    <location>
        <begin position="1373"/>
        <end position="1665"/>
    </location>
</feature>
<feature type="compositionally biased region" description="Polar residues" evidence="8">
    <location>
        <begin position="951"/>
        <end position="960"/>
    </location>
</feature>
<feature type="domain" description="ASD1" evidence="9">
    <location>
        <begin position="655"/>
        <end position="791"/>
    </location>
</feature>
<sequence>SSNSIDHLHSKRDSAYSSFSTSSSIPEYLASTPSFSPERSYSLETVPQRAGGSAEMLQADIRYVRTVYDAQQGLSQEHELNSSRGGARSGPGRDHQGSVGGVCYRGANGSNASGSNCSGVPASNRHSVGPIWGQAASRNSFESLKGAPAPPRRSDSYAAIRNHERPNSWSSLDHARSLRSLQKGSWHHSSGPVATAKGSYGIDGQLHTVIEKSPESSPTIKPRQGGGFSQPPSPTGPFSGSAATTSPPSRLILPASLYPVPQPEPQYAQTPSSGPGPGPSGVYTALTTESSRQQGVRNEVVRDERMSATENGHQSISSSVHSCSSYSGPGSSQLRSRVSEADSWYQQQESNTETHKPHVKTTGGGSQGPTGAQRPYKNHGPYSQNFNESQGQQQEQNHEFRITPVHSVPDLRTLSSQERSDPRDKSRQRDQPSVHSELPGSSRVAQGQVLPTAGPTSIPQPSARHFSDSAAPQFPSGNHRESDKDSEHPLTRLEIALAEVQHCASPNTQDTSNTHSPARSLSVLEKVSHFERRKAGGKQRSYSTNSYSKAFHLGMTDKGRSFPCGAEDLRNMLERSTKGTKPHRTMSYRGGSNEYMKHRTPADPISALQRSRSSFQLDGSKYGDISKNFPWRHELQEIMDPLEDTTSNRSYRDSVKDAQPHVLRSTSFTLKELSSSVSSPPSGVPLPVISSSSPQAFPVSAKYNSLEKKGPKTKPKPQGVVITQQPPATSPHTPKERHVVSPDNGCQSPPPLPSVPPVGPPPLTRICGRKRLTADQKKRSYSEPENMNEVGVSDPETTALFRRRGETSVADRRKMFELASSHVGAPQSAMSRSDMRQVRQDALVEYVERKRGVRREEGGHRSGSRPRSSYLQPEQGYQTDTCSLSSTYSLLSVQDTDPDQSILSGESSLCSTLTPGPDLRSLQSNLFYPGRVTTPRPPAQPIPGSSSSSSLDLHTQTGQDLNPEAGINRNSQSMNNDSNRGQDQQTAEPQHQPGLSKKLNEALRRAGPVHSSCRSASAEDLLERLEKQYSPQHIRSRSSPTAEKLNQNLLSGDVKMFGLFFSESGRCALAADRPADIHASEGLISPESSQYNESTLQPAVSSQDISHPPVTHRERQRSVERLGAYSTSTLAASVGLPFPFSPAGNQQDSGAAEWEANERLSQANLDAITFSEIQQTSDGESRMNAAGGNSDTQTRHSLCDTRVSGETAKDGHRSRTFSLELTGGHSAENTKPASPVTSAPPPYRKPSGSSTSSHLSVHPHLSSLRISESSLFGSFEQQQLQTSTGNLQEMLDEVFYHNSPPPPPPPPLTPPIKETNLMEDFPPPPPPPPPPPTEMEAEHPSLESSNSDMINNSIPIRKSSVQCSLPLKPQPSSSIATSTAAEDVLVFEYQPLPKREKSPEELRVEALACQLVVQDPSLAPLLDTWSECTVKLMEEMFSNSSLTGEAQRERSGSSLAAERIRADLCDLDQSKETDVDDEEKDLNIRKVKLCQALQKSVDALQREKQALCEEQRHHQALGASIEALIQEHLKTNEKEKYSIFIGDLERIVNLLLSLCSRLSRVDKSLISLERDELMTEDAAEERDSLHHKRSLLLRQTEDARELKENLDRRQCVVNAILSGYLTEAQLQDYRHFVSAKPSLLIRQRHLDDLIRQREEQLTRLTESMPTKAGGWSPGSASSSTIPGPGHSVRSTTVTSL</sequence>
<comment type="subcellular location">
    <subcellularLocation>
        <location evidence="1">Cytoplasm</location>
        <location evidence="1">Cytoskeleton</location>
    </subcellularLocation>
</comment>
<feature type="compositionally biased region" description="Polar residues" evidence="8">
    <location>
        <begin position="236"/>
        <end position="248"/>
    </location>
</feature>
<organism evidence="11 12">
    <name type="scientific">Ataeniobius toweri</name>
    <dbReference type="NCBI Taxonomy" id="208326"/>
    <lineage>
        <taxon>Eukaryota</taxon>
        <taxon>Metazoa</taxon>
        <taxon>Chordata</taxon>
        <taxon>Craniata</taxon>
        <taxon>Vertebrata</taxon>
        <taxon>Euteleostomi</taxon>
        <taxon>Actinopterygii</taxon>
        <taxon>Neopterygii</taxon>
        <taxon>Teleostei</taxon>
        <taxon>Neoteleostei</taxon>
        <taxon>Acanthomorphata</taxon>
        <taxon>Ovalentaria</taxon>
        <taxon>Atherinomorphae</taxon>
        <taxon>Cyprinodontiformes</taxon>
        <taxon>Goodeidae</taxon>
        <taxon>Ataeniobius</taxon>
    </lineage>
</organism>
<name>A0ABU7AJ66_9TELE</name>
<feature type="compositionally biased region" description="Polar residues" evidence="8">
    <location>
        <begin position="31"/>
        <end position="45"/>
    </location>
</feature>
<feature type="compositionally biased region" description="Low complexity" evidence="8">
    <location>
        <begin position="674"/>
        <end position="694"/>
    </location>
</feature>
<feature type="compositionally biased region" description="Polar residues" evidence="8">
    <location>
        <begin position="285"/>
        <end position="296"/>
    </location>
</feature>
<feature type="compositionally biased region" description="Basic and acidic residues" evidence="8">
    <location>
        <begin position="478"/>
        <end position="487"/>
    </location>
</feature>
<dbReference type="EMBL" id="JAHUTI010019754">
    <property type="protein sequence ID" value="MED6237905.1"/>
    <property type="molecule type" value="Genomic_DNA"/>
</dbReference>
<comment type="similarity">
    <text evidence="2">Belongs to the shroom family.</text>
</comment>
<feature type="compositionally biased region" description="Basic and acidic residues" evidence="8">
    <location>
        <begin position="772"/>
        <end position="782"/>
    </location>
</feature>
<evidence type="ECO:0000256" key="3">
    <source>
        <dbReference type="ARBA" id="ARBA00022490"/>
    </source>
</evidence>
<feature type="compositionally biased region" description="Low complexity" evidence="8">
    <location>
        <begin position="1247"/>
        <end position="1261"/>
    </location>
</feature>
<feature type="compositionally biased region" description="Basic and acidic residues" evidence="8">
    <location>
        <begin position="418"/>
        <end position="432"/>
    </location>
</feature>
<feature type="compositionally biased region" description="Low complexity" evidence="8">
    <location>
        <begin position="1669"/>
        <end position="1685"/>
    </location>
</feature>
<feature type="region of interest" description="Disordered" evidence="8">
    <location>
        <begin position="1175"/>
        <end position="1261"/>
    </location>
</feature>
<dbReference type="InterPro" id="IPR027685">
    <property type="entry name" value="Shroom_fam"/>
</dbReference>
<comment type="caution">
    <text evidence="11">The sequence shown here is derived from an EMBL/GenBank/DDBJ whole genome shotgun (WGS) entry which is preliminary data.</text>
</comment>
<feature type="compositionally biased region" description="Polar residues" evidence="8">
    <location>
        <begin position="721"/>
        <end position="732"/>
    </location>
</feature>
<feature type="region of interest" description="Disordered" evidence="8">
    <location>
        <begin position="212"/>
        <end position="487"/>
    </location>
</feature>
<feature type="region of interest" description="Disordered" evidence="8">
    <location>
        <begin position="849"/>
        <end position="879"/>
    </location>
</feature>
<gene>
    <name evidence="11" type="ORF">ATANTOWER_030875</name>
</gene>
<keyword evidence="12" id="KW-1185">Reference proteome</keyword>
<feature type="region of interest" description="Disordered" evidence="8">
    <location>
        <begin position="914"/>
        <end position="995"/>
    </location>
</feature>
<feature type="compositionally biased region" description="Low complexity" evidence="8">
    <location>
        <begin position="315"/>
        <end position="336"/>
    </location>
</feature>
<feature type="region of interest" description="Disordered" evidence="8">
    <location>
        <begin position="1660"/>
        <end position="1696"/>
    </location>
</feature>
<feature type="compositionally biased region" description="Polar residues" evidence="8">
    <location>
        <begin position="968"/>
        <end position="989"/>
    </location>
</feature>
<evidence type="ECO:0000256" key="5">
    <source>
        <dbReference type="ARBA" id="ARBA00023203"/>
    </source>
</evidence>
<keyword evidence="5 7" id="KW-0009">Actin-binding</keyword>
<feature type="compositionally biased region" description="Polar residues" evidence="8">
    <location>
        <begin position="870"/>
        <end position="879"/>
    </location>
</feature>
<dbReference type="PROSITE" id="PS51307">
    <property type="entry name" value="ASD2"/>
    <property type="match status" value="1"/>
</dbReference>
<evidence type="ECO:0008006" key="13">
    <source>
        <dbReference type="Google" id="ProtNLM"/>
    </source>
</evidence>
<evidence type="ECO:0000256" key="2">
    <source>
        <dbReference type="ARBA" id="ARBA00006469"/>
    </source>
</evidence>
<feature type="region of interest" description="Disordered" evidence="8">
    <location>
        <begin position="74"/>
        <end position="102"/>
    </location>
</feature>
<evidence type="ECO:0000313" key="12">
    <source>
        <dbReference type="Proteomes" id="UP001345963"/>
    </source>
</evidence>
<accession>A0ABU7AJ66</accession>
<feature type="compositionally biased region" description="Polar residues" evidence="8">
    <location>
        <begin position="1227"/>
        <end position="1237"/>
    </location>
</feature>
<feature type="region of interest" description="Disordered" evidence="8">
    <location>
        <begin position="578"/>
        <end position="599"/>
    </location>
</feature>
<evidence type="ECO:0000256" key="7">
    <source>
        <dbReference type="PROSITE-ProRule" id="PRU00637"/>
    </source>
</evidence>
<keyword evidence="6" id="KW-0206">Cytoskeleton</keyword>
<feature type="region of interest" description="Disordered" evidence="8">
    <location>
        <begin position="1294"/>
        <end position="1348"/>
    </location>
</feature>
<feature type="compositionally biased region" description="Polar residues" evidence="8">
    <location>
        <begin position="1086"/>
        <end position="1105"/>
    </location>
</feature>
<feature type="region of interest" description="Disordered" evidence="8">
    <location>
        <begin position="1085"/>
        <end position="1117"/>
    </location>
</feature>
<feature type="region of interest" description="Disordered" evidence="8">
    <location>
        <begin position="1"/>
        <end position="52"/>
    </location>
</feature>
<dbReference type="InterPro" id="IPR014799">
    <property type="entry name" value="ASD2_dom"/>
</dbReference>
<dbReference type="Gene3D" id="6.10.250.3120">
    <property type="match status" value="1"/>
</dbReference>
<dbReference type="PANTHER" id="PTHR15012:SF33">
    <property type="entry name" value="PROTEIN SHROOM3"/>
    <property type="match status" value="1"/>
</dbReference>
<feature type="compositionally biased region" description="Pro residues" evidence="8">
    <location>
        <begin position="748"/>
        <end position="763"/>
    </location>
</feature>
<feature type="compositionally biased region" description="Polar residues" evidence="8">
    <location>
        <begin position="381"/>
        <end position="395"/>
    </location>
</feature>
<feature type="region of interest" description="Disordered" evidence="8">
    <location>
        <begin position="671"/>
        <end position="808"/>
    </location>
</feature>
<feature type="compositionally biased region" description="Pro residues" evidence="8">
    <location>
        <begin position="1299"/>
        <end position="1310"/>
    </location>
</feature>
<evidence type="ECO:0000259" key="10">
    <source>
        <dbReference type="PROSITE" id="PS51307"/>
    </source>
</evidence>
<evidence type="ECO:0000256" key="1">
    <source>
        <dbReference type="ARBA" id="ARBA00004245"/>
    </source>
</evidence>
<dbReference type="Proteomes" id="UP001345963">
    <property type="component" value="Unassembled WGS sequence"/>
</dbReference>
<feature type="compositionally biased region" description="Basic and acidic residues" evidence="8">
    <location>
        <begin position="1"/>
        <end position="14"/>
    </location>
</feature>
<feature type="non-terminal residue" evidence="11">
    <location>
        <position position="1"/>
    </location>
</feature>
<dbReference type="InterPro" id="IPR014800">
    <property type="entry name" value="ASD1_dom"/>
</dbReference>
<dbReference type="PANTHER" id="PTHR15012">
    <property type="entry name" value="APICAL PROTEIN/SHROOM-RELATED"/>
    <property type="match status" value="1"/>
</dbReference>
<dbReference type="Pfam" id="PF08687">
    <property type="entry name" value="ASD2"/>
    <property type="match status" value="1"/>
</dbReference>
<feature type="compositionally biased region" description="Basic and acidic residues" evidence="8">
    <location>
        <begin position="849"/>
        <end position="860"/>
    </location>
</feature>
<reference evidence="11 12" key="1">
    <citation type="submission" date="2021-07" db="EMBL/GenBank/DDBJ databases">
        <authorList>
            <person name="Palmer J.M."/>
        </authorList>
    </citation>
    <scope>NUCLEOTIDE SEQUENCE [LARGE SCALE GENOMIC DNA]</scope>
    <source>
        <strain evidence="11 12">AT_MEX2019</strain>
        <tissue evidence="11">Muscle</tissue>
    </source>
</reference>
<feature type="compositionally biased region" description="Pro residues" evidence="8">
    <location>
        <begin position="1321"/>
        <end position="1333"/>
    </location>
</feature>